<proteinExistence type="predicted"/>
<comment type="caution">
    <text evidence="1">The sequence shown here is derived from an EMBL/GenBank/DDBJ whole genome shotgun (WGS) entry which is preliminary data.</text>
</comment>
<dbReference type="Proteomes" id="UP001596065">
    <property type="component" value="Unassembled WGS sequence"/>
</dbReference>
<sequence>MNSRTLAASSAPGSAQPVDVRLMGDDRAVRALVAALKQAAACGPATYRPMRDSHGTRAYLSVIVPVGPAPAT</sequence>
<evidence type="ECO:0000313" key="2">
    <source>
        <dbReference type="Proteomes" id="UP001596065"/>
    </source>
</evidence>
<evidence type="ECO:0000313" key="1">
    <source>
        <dbReference type="EMBL" id="MFC5658478.1"/>
    </source>
</evidence>
<keyword evidence="2" id="KW-1185">Reference proteome</keyword>
<gene>
    <name evidence="1" type="ORF">ACFP3J_23735</name>
</gene>
<name>A0ABW0WL30_STRNO</name>
<accession>A0ABW0WL30</accession>
<reference evidence="2" key="1">
    <citation type="journal article" date="2019" name="Int. J. Syst. Evol. Microbiol.">
        <title>The Global Catalogue of Microorganisms (GCM) 10K type strain sequencing project: providing services to taxonomists for standard genome sequencing and annotation.</title>
        <authorList>
            <consortium name="The Broad Institute Genomics Platform"/>
            <consortium name="The Broad Institute Genome Sequencing Center for Infectious Disease"/>
            <person name="Wu L."/>
            <person name="Ma J."/>
        </authorList>
    </citation>
    <scope>NUCLEOTIDE SEQUENCE [LARGE SCALE GENOMIC DNA]</scope>
    <source>
        <strain evidence="2">KCTC 5701</strain>
    </source>
</reference>
<organism evidence="1 2">
    <name type="scientific">Streptomyces nogalater</name>
    <dbReference type="NCBI Taxonomy" id="38314"/>
    <lineage>
        <taxon>Bacteria</taxon>
        <taxon>Bacillati</taxon>
        <taxon>Actinomycetota</taxon>
        <taxon>Actinomycetes</taxon>
        <taxon>Kitasatosporales</taxon>
        <taxon>Streptomycetaceae</taxon>
        <taxon>Streptomyces</taxon>
    </lineage>
</organism>
<protein>
    <submittedName>
        <fullName evidence="1">Uncharacterized protein</fullName>
    </submittedName>
</protein>
<dbReference type="EMBL" id="JBHSOE010000045">
    <property type="protein sequence ID" value="MFC5658478.1"/>
    <property type="molecule type" value="Genomic_DNA"/>
</dbReference>